<keyword evidence="2" id="KW-1133">Transmembrane helix</keyword>
<dbReference type="OrthoDB" id="2051827at2"/>
<sequence>MAVKRNNTIQNSYRGSSYYTYGNVAFDVQPEYTPYYIDEEAKKKRIAEEKLQKAEIRESRVTALKLIAIIVVLFAGSIAFMGMHVKVAQENFALREQKSQLADLQASNNILEAELTEQIDLDYIKEQAATRLGMAEPQPYQIVYIDVPKQSYTIQYAADTTDEEKNTGFLKFKNWLKKD</sequence>
<keyword evidence="1" id="KW-0175">Coiled coil</keyword>
<evidence type="ECO:0000313" key="4">
    <source>
        <dbReference type="Proteomes" id="UP000070539"/>
    </source>
</evidence>
<keyword evidence="2" id="KW-0472">Membrane</keyword>
<gene>
    <name evidence="3" type="primary">ftsL</name>
    <name evidence="3" type="ORF">CLNEO_13180</name>
</gene>
<evidence type="ECO:0000256" key="2">
    <source>
        <dbReference type="SAM" id="Phobius"/>
    </source>
</evidence>
<dbReference type="EMBL" id="LRVM01000003">
    <property type="protein sequence ID" value="KXL53347.1"/>
    <property type="molecule type" value="Genomic_DNA"/>
</dbReference>
<keyword evidence="4" id="KW-1185">Reference proteome</keyword>
<reference evidence="3 4" key="1">
    <citation type="submission" date="2016-01" db="EMBL/GenBank/DDBJ databases">
        <title>Genome sequence of Clostridium neopropionicum X4, DSM-3847.</title>
        <authorList>
            <person name="Poehlein A."/>
            <person name="Beck M.H."/>
            <person name="Bengelsdorf F.R."/>
            <person name="Daniel R."/>
            <person name="Duerre P."/>
        </authorList>
    </citation>
    <scope>NUCLEOTIDE SEQUENCE [LARGE SCALE GENOMIC DNA]</scope>
    <source>
        <strain evidence="3 4">DSM-3847</strain>
    </source>
</reference>
<evidence type="ECO:0000313" key="3">
    <source>
        <dbReference type="EMBL" id="KXL53347.1"/>
    </source>
</evidence>
<evidence type="ECO:0000256" key="1">
    <source>
        <dbReference type="SAM" id="Coils"/>
    </source>
</evidence>
<dbReference type="STRING" id="36847.CLNEO_13180"/>
<accession>A0A136WFV7</accession>
<comment type="caution">
    <text evidence="3">The sequence shown here is derived from an EMBL/GenBank/DDBJ whole genome shotgun (WGS) entry which is preliminary data.</text>
</comment>
<dbReference type="Proteomes" id="UP000070539">
    <property type="component" value="Unassembled WGS sequence"/>
</dbReference>
<feature type="transmembrane region" description="Helical" evidence="2">
    <location>
        <begin position="63"/>
        <end position="85"/>
    </location>
</feature>
<keyword evidence="2" id="KW-0812">Transmembrane</keyword>
<protein>
    <submittedName>
        <fullName evidence="3">Cell division protein FtsL</fullName>
    </submittedName>
</protein>
<name>A0A136WFV7_9FIRM</name>
<keyword evidence="3" id="KW-0132">Cell division</keyword>
<proteinExistence type="predicted"/>
<keyword evidence="3" id="KW-0131">Cell cycle</keyword>
<dbReference type="GO" id="GO:0051301">
    <property type="term" value="P:cell division"/>
    <property type="evidence" value="ECO:0007669"/>
    <property type="project" value="UniProtKB-KW"/>
</dbReference>
<feature type="coiled-coil region" evidence="1">
    <location>
        <begin position="94"/>
        <end position="121"/>
    </location>
</feature>
<dbReference type="AlphaFoldDB" id="A0A136WFV7"/>
<organism evidence="3 4">
    <name type="scientific">Anaerotignum neopropionicum</name>
    <dbReference type="NCBI Taxonomy" id="36847"/>
    <lineage>
        <taxon>Bacteria</taxon>
        <taxon>Bacillati</taxon>
        <taxon>Bacillota</taxon>
        <taxon>Clostridia</taxon>
        <taxon>Lachnospirales</taxon>
        <taxon>Anaerotignaceae</taxon>
        <taxon>Anaerotignum</taxon>
    </lineage>
</organism>
<dbReference type="RefSeq" id="WP_066086288.1">
    <property type="nucleotide sequence ID" value="NZ_LRVM01000003.1"/>
</dbReference>